<keyword evidence="1" id="KW-0812">Transmembrane</keyword>
<evidence type="ECO:0000313" key="3">
    <source>
        <dbReference type="Proteomes" id="UP000177026"/>
    </source>
</evidence>
<dbReference type="EMBL" id="MFZI01000014">
    <property type="protein sequence ID" value="OGK21606.1"/>
    <property type="molecule type" value="Genomic_DNA"/>
</dbReference>
<organism evidence="2 3">
    <name type="scientific">Candidatus Roizmanbacteria bacterium RIFCSPHIGHO2_01_FULL_39_8</name>
    <dbReference type="NCBI Taxonomy" id="1802033"/>
    <lineage>
        <taxon>Bacteria</taxon>
        <taxon>Candidatus Roizmaniibacteriota</taxon>
    </lineage>
</organism>
<comment type="caution">
    <text evidence="2">The sequence shown here is derived from an EMBL/GenBank/DDBJ whole genome shotgun (WGS) entry which is preliminary data.</text>
</comment>
<keyword evidence="1" id="KW-0472">Membrane</keyword>
<evidence type="ECO:0000313" key="2">
    <source>
        <dbReference type="EMBL" id="OGK21606.1"/>
    </source>
</evidence>
<name>A0A1F7GSL1_9BACT</name>
<keyword evidence="1" id="KW-1133">Transmembrane helix</keyword>
<dbReference type="Proteomes" id="UP000177026">
    <property type="component" value="Unassembled WGS sequence"/>
</dbReference>
<evidence type="ECO:0000256" key="1">
    <source>
        <dbReference type="SAM" id="Phobius"/>
    </source>
</evidence>
<dbReference type="AlphaFoldDB" id="A0A1F7GSL1"/>
<reference evidence="2 3" key="1">
    <citation type="journal article" date="2016" name="Nat. Commun.">
        <title>Thousands of microbial genomes shed light on interconnected biogeochemical processes in an aquifer system.</title>
        <authorList>
            <person name="Anantharaman K."/>
            <person name="Brown C.T."/>
            <person name="Hug L.A."/>
            <person name="Sharon I."/>
            <person name="Castelle C.J."/>
            <person name="Probst A.J."/>
            <person name="Thomas B.C."/>
            <person name="Singh A."/>
            <person name="Wilkins M.J."/>
            <person name="Karaoz U."/>
            <person name="Brodie E.L."/>
            <person name="Williams K.H."/>
            <person name="Hubbard S.S."/>
            <person name="Banfield J.F."/>
        </authorList>
    </citation>
    <scope>NUCLEOTIDE SEQUENCE [LARGE SCALE GENOMIC DNA]</scope>
</reference>
<sequence length="124" mass="13346">MKKEKIQNQTNITINGNSNPVIIPVSTFNKCNSNIAFTTVNDDFSSESSSSGNSGNTFHLLESLKKIAVRTFANGNHKYILIGAGAGMVLILALPFIKDSIPNISAKLDFSNLCILCSQINISP</sequence>
<accession>A0A1F7GSL1</accession>
<protein>
    <submittedName>
        <fullName evidence="2">Uncharacterized protein</fullName>
    </submittedName>
</protein>
<feature type="transmembrane region" description="Helical" evidence="1">
    <location>
        <begin position="79"/>
        <end position="97"/>
    </location>
</feature>
<gene>
    <name evidence="2" type="ORF">A2866_03815</name>
</gene>
<proteinExistence type="predicted"/>